<reference evidence="2" key="2">
    <citation type="submission" date="2020-05" db="UniProtKB">
        <authorList>
            <consortium name="EnsemblMetazoa"/>
        </authorList>
    </citation>
    <scope>IDENTIFICATION</scope>
    <source>
        <strain evidence="2">WRAIR2</strain>
    </source>
</reference>
<protein>
    <submittedName>
        <fullName evidence="2">Uncharacterized protein</fullName>
    </submittedName>
</protein>
<evidence type="ECO:0000313" key="2">
    <source>
        <dbReference type="EnsemblMetazoa" id="ADIR008614-PA"/>
    </source>
</evidence>
<feature type="region of interest" description="Disordered" evidence="1">
    <location>
        <begin position="22"/>
        <end position="71"/>
    </location>
</feature>
<dbReference type="Proteomes" id="UP000075884">
    <property type="component" value="Unassembled WGS sequence"/>
</dbReference>
<accession>A0A182NLT3</accession>
<dbReference type="VEuPathDB" id="VectorBase:ADIR008614"/>
<organism evidence="2 3">
    <name type="scientific">Anopheles dirus</name>
    <dbReference type="NCBI Taxonomy" id="7168"/>
    <lineage>
        <taxon>Eukaryota</taxon>
        <taxon>Metazoa</taxon>
        <taxon>Ecdysozoa</taxon>
        <taxon>Arthropoda</taxon>
        <taxon>Hexapoda</taxon>
        <taxon>Insecta</taxon>
        <taxon>Pterygota</taxon>
        <taxon>Neoptera</taxon>
        <taxon>Endopterygota</taxon>
        <taxon>Diptera</taxon>
        <taxon>Nematocera</taxon>
        <taxon>Culicoidea</taxon>
        <taxon>Culicidae</taxon>
        <taxon>Anophelinae</taxon>
        <taxon>Anopheles</taxon>
    </lineage>
</organism>
<dbReference type="EnsemblMetazoa" id="ADIR008614-RA">
    <property type="protein sequence ID" value="ADIR008614-PA"/>
    <property type="gene ID" value="ADIR008614"/>
</dbReference>
<proteinExistence type="predicted"/>
<feature type="compositionally biased region" description="Low complexity" evidence="1">
    <location>
        <begin position="50"/>
        <end position="65"/>
    </location>
</feature>
<evidence type="ECO:0000256" key="1">
    <source>
        <dbReference type="SAM" id="MobiDB-lite"/>
    </source>
</evidence>
<dbReference type="STRING" id="7168.A0A182NLT3"/>
<sequence>MASLIDRSDMILRTAFFLLSPHTPDKGSTGSNANSLDKQNYGHRGSGSAPSEGTNTGESGESGPGLSNYFEQNSDSEELLKYYKMPMQFGTENYTLVTSQIGSTAHVPCRIHHIGEGVVSVSGNGSVFMLQMDPFPGL</sequence>
<evidence type="ECO:0000313" key="3">
    <source>
        <dbReference type="Proteomes" id="UP000075884"/>
    </source>
</evidence>
<name>A0A182NLT3_9DIPT</name>
<dbReference type="AlphaFoldDB" id="A0A182NLT3"/>
<keyword evidence="3" id="KW-1185">Reference proteome</keyword>
<feature type="compositionally biased region" description="Polar residues" evidence="1">
    <location>
        <begin position="26"/>
        <end position="38"/>
    </location>
</feature>
<reference evidence="3" key="1">
    <citation type="submission" date="2013-03" db="EMBL/GenBank/DDBJ databases">
        <title>The Genome Sequence of Anopheles dirus WRAIR2.</title>
        <authorList>
            <consortium name="The Broad Institute Genomics Platform"/>
            <person name="Neafsey D.E."/>
            <person name="Walton C."/>
            <person name="Walker B."/>
            <person name="Young S.K."/>
            <person name="Zeng Q."/>
            <person name="Gargeya S."/>
            <person name="Fitzgerald M."/>
            <person name="Haas B."/>
            <person name="Abouelleil A."/>
            <person name="Allen A.W."/>
            <person name="Alvarado L."/>
            <person name="Arachchi H.M."/>
            <person name="Berlin A.M."/>
            <person name="Chapman S.B."/>
            <person name="Gainer-Dewar J."/>
            <person name="Goldberg J."/>
            <person name="Griggs A."/>
            <person name="Gujja S."/>
            <person name="Hansen M."/>
            <person name="Howarth C."/>
            <person name="Imamovic A."/>
            <person name="Ireland A."/>
            <person name="Larimer J."/>
            <person name="McCowan C."/>
            <person name="Murphy C."/>
            <person name="Pearson M."/>
            <person name="Poon T.W."/>
            <person name="Priest M."/>
            <person name="Roberts A."/>
            <person name="Saif S."/>
            <person name="Shea T."/>
            <person name="Sisk P."/>
            <person name="Sykes S."/>
            <person name="Wortman J."/>
            <person name="Nusbaum C."/>
            <person name="Birren B."/>
        </authorList>
    </citation>
    <scope>NUCLEOTIDE SEQUENCE [LARGE SCALE GENOMIC DNA]</scope>
    <source>
        <strain evidence="3">WRAIR2</strain>
    </source>
</reference>